<dbReference type="Proteomes" id="UP000054598">
    <property type="component" value="Unassembled WGS sequence"/>
</dbReference>
<dbReference type="SUPFAM" id="SSF118196">
    <property type="entry name" value="YaeB-like"/>
    <property type="match status" value="1"/>
</dbReference>
<dbReference type="Gene3D" id="2.40.30.70">
    <property type="entry name" value="YaeB-like"/>
    <property type="match status" value="1"/>
</dbReference>
<dbReference type="Proteomes" id="UP000054323">
    <property type="component" value="Unassembled WGS sequence"/>
</dbReference>
<dbReference type="PROSITE" id="PS51668">
    <property type="entry name" value="TSAA_2"/>
    <property type="match status" value="1"/>
</dbReference>
<dbReference type="CDD" id="cd09281">
    <property type="entry name" value="UPF0066"/>
    <property type="match status" value="1"/>
</dbReference>
<proteinExistence type="inferred from homology"/>
<dbReference type="PANTHER" id="PTHR12818">
    <property type="entry name" value="TRNA (ADENINE(37)-N6)-METHYLTRANSFERASE"/>
    <property type="match status" value="1"/>
</dbReference>
<evidence type="ECO:0000259" key="3">
    <source>
        <dbReference type="PROSITE" id="PS51668"/>
    </source>
</evidence>
<feature type="domain" description="TsaA-like" evidence="3">
    <location>
        <begin position="1"/>
        <end position="119"/>
    </location>
</feature>
<dbReference type="InterPro" id="IPR036413">
    <property type="entry name" value="YaeB-like_sf"/>
</dbReference>
<name>A0A101ISV1_9EURY</name>
<keyword evidence="1" id="KW-0949">S-adenosyl-L-methionine</keyword>
<dbReference type="InterPro" id="IPR023370">
    <property type="entry name" value="TrmO-like_N"/>
</dbReference>
<sequence length="120" mass="13230">MHADEGSFSIEIAEPFRPALLGLDGFSHMLVLWWCDRVDTKECRNETVCKKPYTKGPEMIGIFATRSPVRPNPIALSAVPVLGIDAAAGVIRVAYIDADDCTPVLDIKPYLPCTERIRDA</sequence>
<reference evidence="6 7" key="2">
    <citation type="journal article" date="2015" name="MBio">
        <title>Genome-Resolved Metagenomic Analysis Reveals Roles for Candidate Phyla and Other Microbial Community Members in Biogeochemical Transformations in Oil Reservoirs.</title>
        <authorList>
            <person name="Hu P."/>
            <person name="Tom L."/>
            <person name="Singh A."/>
            <person name="Thomas B.C."/>
            <person name="Baker B.J."/>
            <person name="Piceno Y.M."/>
            <person name="Andersen G.L."/>
            <person name="Banfield J.F."/>
        </authorList>
    </citation>
    <scope>NUCLEOTIDE SEQUENCE [LARGE SCALE GENOMIC DNA]</scope>
</reference>
<gene>
    <name evidence="4" type="ORF">XD82_1676</name>
    <name evidence="5" type="ORF">XE10_1286</name>
</gene>
<dbReference type="InterPro" id="IPR040372">
    <property type="entry name" value="YaeB-like"/>
</dbReference>
<organism evidence="5 7">
    <name type="scientific">Methanoculleus marisnigri</name>
    <dbReference type="NCBI Taxonomy" id="2198"/>
    <lineage>
        <taxon>Archaea</taxon>
        <taxon>Methanobacteriati</taxon>
        <taxon>Methanobacteriota</taxon>
        <taxon>Stenosarchaea group</taxon>
        <taxon>Methanomicrobia</taxon>
        <taxon>Methanomicrobiales</taxon>
        <taxon>Methanomicrobiaceae</taxon>
        <taxon>Methanoculleus</taxon>
    </lineage>
</organism>
<evidence type="ECO:0000313" key="5">
    <source>
        <dbReference type="EMBL" id="KUL00746.1"/>
    </source>
</evidence>
<evidence type="ECO:0000313" key="6">
    <source>
        <dbReference type="Proteomes" id="UP000054323"/>
    </source>
</evidence>
<comment type="similarity">
    <text evidence="2">Belongs to the tRNA methyltransferase O family.</text>
</comment>
<evidence type="ECO:0000256" key="2">
    <source>
        <dbReference type="ARBA" id="ARBA00033753"/>
    </source>
</evidence>
<reference evidence="5" key="1">
    <citation type="journal article" date="2015" name="MBio">
        <title>Genome-resolved metagenomic analysis reveals roles for candidate phyla and other microbial community members in biogeochemical transformations in oil reservoirs.</title>
        <authorList>
            <person name="Hu P."/>
            <person name="Tom L."/>
            <person name="Singh A."/>
            <person name="Thomas B.C."/>
            <person name="Baker B.J."/>
            <person name="Piceno Y.M."/>
            <person name="Andersen G.L."/>
            <person name="Banfield J.F."/>
        </authorList>
    </citation>
    <scope>NUCLEOTIDE SEQUENCE [LARGE SCALE GENOMIC DNA]</scope>
    <source>
        <strain evidence="4">62_101</strain>
        <strain evidence="5">63_41</strain>
    </source>
</reference>
<dbReference type="EMBL" id="LGGD01000248">
    <property type="protein sequence ID" value="KUK60241.1"/>
    <property type="molecule type" value="Genomic_DNA"/>
</dbReference>
<dbReference type="PANTHER" id="PTHR12818:SF0">
    <property type="entry name" value="TRNA (ADENINE(37)-N6)-METHYLTRANSFERASE"/>
    <property type="match status" value="1"/>
</dbReference>
<evidence type="ECO:0000256" key="1">
    <source>
        <dbReference type="ARBA" id="ARBA00022691"/>
    </source>
</evidence>
<comment type="caution">
    <text evidence="5">The sequence shown here is derived from an EMBL/GenBank/DDBJ whole genome shotgun (WGS) entry which is preliminary data.</text>
</comment>
<dbReference type="InterPro" id="IPR036414">
    <property type="entry name" value="YaeB_N_sf"/>
</dbReference>
<evidence type="ECO:0000313" key="7">
    <source>
        <dbReference type="Proteomes" id="UP000054598"/>
    </source>
</evidence>
<feature type="non-terminal residue" evidence="5">
    <location>
        <position position="120"/>
    </location>
</feature>
<dbReference type="AlphaFoldDB" id="A0A101ISV1"/>
<dbReference type="EMBL" id="LGHE01000146">
    <property type="protein sequence ID" value="KUL00746.1"/>
    <property type="molecule type" value="Genomic_DNA"/>
</dbReference>
<evidence type="ECO:0000313" key="4">
    <source>
        <dbReference type="EMBL" id="KUK60241.1"/>
    </source>
</evidence>
<accession>A0A101ISV1</accession>
<protein>
    <recommendedName>
        <fullName evidence="3">TsaA-like domain-containing protein</fullName>
    </recommendedName>
</protein>
<dbReference type="Pfam" id="PF01980">
    <property type="entry name" value="TrmO_N"/>
    <property type="match status" value="1"/>
</dbReference>